<dbReference type="Gene3D" id="3.10.590.10">
    <property type="entry name" value="ph1033 like domains"/>
    <property type="match status" value="1"/>
</dbReference>
<feature type="compositionally biased region" description="Basic and acidic residues" evidence="1">
    <location>
        <begin position="130"/>
        <end position="145"/>
    </location>
</feature>
<dbReference type="InterPro" id="IPR045168">
    <property type="entry name" value="YTH_prot"/>
</dbReference>
<reference evidence="3 5" key="1">
    <citation type="journal article" date="2020" name="Stud. Mycol.">
        <title>101 Dothideomycetes genomes: a test case for predicting lifestyles and emergence of pathogens.</title>
        <authorList>
            <person name="Haridas S."/>
            <person name="Albert R."/>
            <person name="Binder M."/>
            <person name="Bloem J."/>
            <person name="Labutti K."/>
            <person name="Salamov A."/>
            <person name="Andreopoulos B."/>
            <person name="Baker S."/>
            <person name="Barry K."/>
            <person name="Bills G."/>
            <person name="Bluhm B."/>
            <person name="Cannon C."/>
            <person name="Castanera R."/>
            <person name="Culley D."/>
            <person name="Daum C."/>
            <person name="Ezra D."/>
            <person name="Gonzalez J."/>
            <person name="Henrissat B."/>
            <person name="Kuo A."/>
            <person name="Liang C."/>
            <person name="Lipzen A."/>
            <person name="Lutzoni F."/>
            <person name="Magnuson J."/>
            <person name="Mondo S."/>
            <person name="Nolan M."/>
            <person name="Ohm R."/>
            <person name="Pangilinan J."/>
            <person name="Park H.-J."/>
            <person name="Ramirez L."/>
            <person name="Alfaro M."/>
            <person name="Sun H."/>
            <person name="Tritt A."/>
            <person name="Yoshinaga Y."/>
            <person name="Zwiers L.-H."/>
            <person name="Turgeon B."/>
            <person name="Goodwin S."/>
            <person name="Spatafora J."/>
            <person name="Crous P."/>
            <person name="Grigoriev I."/>
        </authorList>
    </citation>
    <scope>NUCLEOTIDE SEQUENCE</scope>
    <source>
        <strain evidence="3 5">CBS 304.34</strain>
    </source>
</reference>
<gene>
    <name evidence="3 5" type="ORF">BDZ99DRAFT_439322</name>
</gene>
<dbReference type="GO" id="GO:0005654">
    <property type="term" value="C:nucleoplasm"/>
    <property type="evidence" value="ECO:0007669"/>
    <property type="project" value="TreeGrafter"/>
</dbReference>
<feature type="compositionally biased region" description="Gly residues" evidence="1">
    <location>
        <begin position="204"/>
        <end position="215"/>
    </location>
</feature>
<dbReference type="InterPro" id="IPR007275">
    <property type="entry name" value="YTH_domain"/>
</dbReference>
<feature type="compositionally biased region" description="Polar residues" evidence="1">
    <location>
        <begin position="177"/>
        <end position="196"/>
    </location>
</feature>
<feature type="compositionally biased region" description="Low complexity" evidence="1">
    <location>
        <begin position="101"/>
        <end position="112"/>
    </location>
</feature>
<feature type="compositionally biased region" description="Basic and acidic residues" evidence="1">
    <location>
        <begin position="221"/>
        <end position="230"/>
    </location>
</feature>
<accession>A0A6A6YWM6</accession>
<dbReference type="OrthoDB" id="6103986at2759"/>
<reference evidence="5" key="3">
    <citation type="submission" date="2025-04" db="UniProtKB">
        <authorList>
            <consortium name="RefSeq"/>
        </authorList>
    </citation>
    <scope>IDENTIFICATION</scope>
    <source>
        <strain evidence="5">CBS 304.34</strain>
    </source>
</reference>
<dbReference type="Pfam" id="PF04146">
    <property type="entry name" value="YTH"/>
    <property type="match status" value="1"/>
</dbReference>
<dbReference type="AlphaFoldDB" id="A0A6A6YWM6"/>
<sequence>MRPPPPPAENTAAKTFEDASRYGNIQAPQKRGLSPSAPETLRPGKQVRLDAVAGAQQRLDEHTDVGTRGGYEKVPISPHSIENSGNGFRIRGVMDDEDASRGPQSRPQSSRNRPIERSPSPLRHPARRISYPEERARRDEEDRGMLSRSNTYQSRRDESPPRAHYTRARSPLEYRSEFSNYRPGTSSGVYDTSPTYHNDRGRGRGYGRGTFGGRGGRPRSPPREPERDRPLQLGAGGARYFMIKSWNHDNVQTAQREGVWATQPHNEELLANAFKTCRHVILVFSVNKSTCFQGYARMQSAPGEAPTPSWTKNLLWPTSGPFYIRWITIADVRFSRIGHLKNSMNEGQAVLVGRDGQEIEEECGRLLCESIDDVGAMMKAEDEQLF</sequence>
<dbReference type="GO" id="GO:0003729">
    <property type="term" value="F:mRNA binding"/>
    <property type="evidence" value="ECO:0007669"/>
    <property type="project" value="TreeGrafter"/>
</dbReference>
<feature type="domain" description="YTH" evidence="2">
    <location>
        <begin position="238"/>
        <end position="371"/>
    </location>
</feature>
<reference evidence="5" key="2">
    <citation type="submission" date="2020-04" db="EMBL/GenBank/DDBJ databases">
        <authorList>
            <consortium name="NCBI Genome Project"/>
        </authorList>
    </citation>
    <scope>NUCLEOTIDE SEQUENCE</scope>
    <source>
        <strain evidence="5">CBS 304.34</strain>
    </source>
</reference>
<dbReference type="GO" id="GO:1990247">
    <property type="term" value="F:N6-methyladenosine-containing RNA reader activity"/>
    <property type="evidence" value="ECO:0007669"/>
    <property type="project" value="TreeGrafter"/>
</dbReference>
<evidence type="ECO:0000313" key="3">
    <source>
        <dbReference type="EMBL" id="KAF2812307.1"/>
    </source>
</evidence>
<organism evidence="3">
    <name type="scientific">Mytilinidion resinicola</name>
    <dbReference type="NCBI Taxonomy" id="574789"/>
    <lineage>
        <taxon>Eukaryota</taxon>
        <taxon>Fungi</taxon>
        <taxon>Dikarya</taxon>
        <taxon>Ascomycota</taxon>
        <taxon>Pezizomycotina</taxon>
        <taxon>Dothideomycetes</taxon>
        <taxon>Pleosporomycetidae</taxon>
        <taxon>Mytilinidiales</taxon>
        <taxon>Mytilinidiaceae</taxon>
        <taxon>Mytilinidion</taxon>
    </lineage>
</organism>
<proteinExistence type="predicted"/>
<feature type="region of interest" description="Disordered" evidence="1">
    <location>
        <begin position="21"/>
        <end position="233"/>
    </location>
</feature>
<dbReference type="EMBL" id="MU003697">
    <property type="protein sequence ID" value="KAF2812307.1"/>
    <property type="molecule type" value="Genomic_DNA"/>
</dbReference>
<evidence type="ECO:0000313" key="5">
    <source>
        <dbReference type="RefSeq" id="XP_033579271.1"/>
    </source>
</evidence>
<evidence type="ECO:0000259" key="2">
    <source>
        <dbReference type="PROSITE" id="PS50882"/>
    </source>
</evidence>
<dbReference type="PANTHER" id="PTHR12357">
    <property type="entry name" value="YTH YT521-B HOMOLOGY DOMAIN-CONTAINING"/>
    <property type="match status" value="1"/>
</dbReference>
<dbReference type="CDD" id="cd21134">
    <property type="entry name" value="YTH"/>
    <property type="match status" value="1"/>
</dbReference>
<dbReference type="PANTHER" id="PTHR12357:SF3">
    <property type="entry name" value="YTH DOMAIN-CONTAINING PROTEIN 1"/>
    <property type="match status" value="1"/>
</dbReference>
<dbReference type="PROSITE" id="PS50882">
    <property type="entry name" value="YTH"/>
    <property type="match status" value="1"/>
</dbReference>
<dbReference type="GeneID" id="54458544"/>
<dbReference type="GO" id="GO:0000398">
    <property type="term" value="P:mRNA splicing, via spliceosome"/>
    <property type="evidence" value="ECO:0007669"/>
    <property type="project" value="TreeGrafter"/>
</dbReference>
<dbReference type="RefSeq" id="XP_033579271.1">
    <property type="nucleotide sequence ID" value="XM_033717651.1"/>
</dbReference>
<name>A0A6A6YWM6_9PEZI</name>
<dbReference type="GO" id="GO:0048024">
    <property type="term" value="P:regulation of mRNA splicing, via spliceosome"/>
    <property type="evidence" value="ECO:0007669"/>
    <property type="project" value="TreeGrafter"/>
</dbReference>
<evidence type="ECO:0000313" key="4">
    <source>
        <dbReference type="Proteomes" id="UP000504636"/>
    </source>
</evidence>
<dbReference type="Proteomes" id="UP000504636">
    <property type="component" value="Unplaced"/>
</dbReference>
<keyword evidence="4" id="KW-1185">Reference proteome</keyword>
<protein>
    <submittedName>
        <fullName evidence="3 5">YTH-domain-containing protein</fullName>
    </submittedName>
</protein>
<evidence type="ECO:0000256" key="1">
    <source>
        <dbReference type="SAM" id="MobiDB-lite"/>
    </source>
</evidence>